<evidence type="ECO:0000313" key="3">
    <source>
        <dbReference type="EMBL" id="KMO98550.1"/>
    </source>
</evidence>
<evidence type="ECO:0000313" key="4">
    <source>
        <dbReference type="Proteomes" id="UP000035932"/>
    </source>
</evidence>
<comment type="caution">
    <text evidence="3">The sequence shown here is derived from an EMBL/GenBank/DDBJ whole genome shotgun (WGS) entry which is preliminary data.</text>
</comment>
<dbReference type="Proteomes" id="UP000035932">
    <property type="component" value="Unassembled WGS sequence"/>
</dbReference>
<dbReference type="AlphaFoldDB" id="A0A0J6XQY6"/>
<feature type="region of interest" description="Disordered" evidence="1">
    <location>
        <begin position="234"/>
        <end position="253"/>
    </location>
</feature>
<keyword evidence="2" id="KW-0812">Transmembrane</keyword>
<evidence type="ECO:0000256" key="2">
    <source>
        <dbReference type="SAM" id="Phobius"/>
    </source>
</evidence>
<keyword evidence="2" id="KW-1133">Transmembrane helix</keyword>
<proteinExistence type="predicted"/>
<feature type="transmembrane region" description="Helical" evidence="2">
    <location>
        <begin position="24"/>
        <end position="42"/>
    </location>
</feature>
<keyword evidence="2" id="KW-0472">Membrane</keyword>
<name>A0A0J6XQY6_9ACTN</name>
<gene>
    <name evidence="3" type="ORF">ACS04_07020</name>
</gene>
<protein>
    <submittedName>
        <fullName evidence="3">Uncharacterized protein</fullName>
    </submittedName>
</protein>
<dbReference type="RefSeq" id="WP_048475652.1">
    <property type="nucleotide sequence ID" value="NZ_JBIRUD010000012.1"/>
</dbReference>
<dbReference type="EMBL" id="LFML01000027">
    <property type="protein sequence ID" value="KMO98550.1"/>
    <property type="molecule type" value="Genomic_DNA"/>
</dbReference>
<organism evidence="3 4">
    <name type="scientific">Streptomyces roseus</name>
    <dbReference type="NCBI Taxonomy" id="66430"/>
    <lineage>
        <taxon>Bacteria</taxon>
        <taxon>Bacillati</taxon>
        <taxon>Actinomycetota</taxon>
        <taxon>Actinomycetes</taxon>
        <taxon>Kitasatosporales</taxon>
        <taxon>Streptomycetaceae</taxon>
        <taxon>Streptomyces</taxon>
    </lineage>
</organism>
<accession>A0A0J6XQY6</accession>
<reference evidence="3 4" key="1">
    <citation type="submission" date="2015-06" db="EMBL/GenBank/DDBJ databases">
        <title>Recapitulation of the evolution of biosynthetic gene clusters reveals hidden chemical diversity on bacterial genomes.</title>
        <authorList>
            <person name="Cruz-Morales P."/>
            <person name="Martinez-Guerrero C."/>
            <person name="Morales-Escalante M.A."/>
            <person name="Yanez-Guerra L.A."/>
            <person name="Kopp J.F."/>
            <person name="Feldmann J."/>
            <person name="Ramos-Aboites H.E."/>
            <person name="Barona-Gomez F."/>
        </authorList>
    </citation>
    <scope>NUCLEOTIDE SEQUENCE [LARGE SCALE GENOMIC DNA]</scope>
    <source>
        <strain evidence="3 4">ATCC 31245</strain>
    </source>
</reference>
<dbReference type="PATRIC" id="fig|66430.4.peg.3703"/>
<sequence>MRNAPPGRDGPVSDAQRRIRRNPWLFTAPLVLLCVLGAVLVWEVVRGNLPEATRAHWPWRLQLMPEEPLASLLAVAAGGVLARAQYARTVRPILGWRSDYVAGELPGDAKAWSTGVFNGGQHNAAVHRIDYFVVMDGDALDGPVPEDAWLDLREIGERLVAAGLQPARDFRLALFGAGFPLVATGTYETIKVGSFSKRFVEKVRALHLRIQVVDSVGDTHERIVDCLKGAREPVGAPVEEGPTPLTVPVPRAP</sequence>
<keyword evidence="4" id="KW-1185">Reference proteome</keyword>
<evidence type="ECO:0000256" key="1">
    <source>
        <dbReference type="SAM" id="MobiDB-lite"/>
    </source>
</evidence>
<dbReference type="OrthoDB" id="4166992at2"/>